<dbReference type="InterPro" id="IPR023772">
    <property type="entry name" value="DNA-bd_HTH_TetR-type_CS"/>
</dbReference>
<name>A0A7S8RHV3_9MICO</name>
<proteinExistence type="predicted"/>
<dbReference type="InterPro" id="IPR023851">
    <property type="entry name" value="Tscrpt_reg_TetR-type"/>
</dbReference>
<dbReference type="Gene3D" id="1.10.10.60">
    <property type="entry name" value="Homeodomain-like"/>
    <property type="match status" value="1"/>
</dbReference>
<sequence>MGKTQVNERPRMGRAPATTHGELSHIAVALFLERGFEETTVDDIVEAAGIGRRTFFRYFRSKNDLPWGDFDRLLDQMRGHLAALPTDLPLRDALRLAVIEFNRFPTDEIPVHRERMWLLLNVPTLMAHSTLRYAEWRQVIAEFVAERLHQSADSLEPQAIAWACLGLSIASYEQWLSHEDADLLLLIDEAFRRASATWGAQS</sequence>
<keyword evidence="7" id="KW-1185">Reference proteome</keyword>
<dbReference type="SUPFAM" id="SSF46689">
    <property type="entry name" value="Homeodomain-like"/>
    <property type="match status" value="1"/>
</dbReference>
<accession>A0A7S8RHV3</accession>
<evidence type="ECO:0000256" key="3">
    <source>
        <dbReference type="ARBA" id="ARBA00023163"/>
    </source>
</evidence>
<gene>
    <name evidence="6" type="primary">mftR</name>
    <name evidence="6" type="ORF">IT882_01135</name>
</gene>
<evidence type="ECO:0000313" key="6">
    <source>
        <dbReference type="EMBL" id="QPE04787.1"/>
    </source>
</evidence>
<feature type="domain" description="HTH tetR-type" evidence="5">
    <location>
        <begin position="17"/>
        <end position="77"/>
    </location>
</feature>
<feature type="DNA-binding region" description="H-T-H motif" evidence="4">
    <location>
        <begin position="40"/>
        <end position="59"/>
    </location>
</feature>
<dbReference type="Pfam" id="PF17754">
    <property type="entry name" value="TetR_C_14"/>
    <property type="match status" value="1"/>
</dbReference>
<dbReference type="Proteomes" id="UP000594480">
    <property type="component" value="Chromosome"/>
</dbReference>
<dbReference type="NCBIfam" id="TIGR03968">
    <property type="entry name" value="mycofact_TetR"/>
    <property type="match status" value="1"/>
</dbReference>
<dbReference type="PANTHER" id="PTHR30055">
    <property type="entry name" value="HTH-TYPE TRANSCRIPTIONAL REGULATOR RUTR"/>
    <property type="match status" value="1"/>
</dbReference>
<dbReference type="Gene3D" id="1.10.357.10">
    <property type="entry name" value="Tetracycline Repressor, domain 2"/>
    <property type="match status" value="1"/>
</dbReference>
<evidence type="ECO:0000256" key="2">
    <source>
        <dbReference type="ARBA" id="ARBA00023125"/>
    </source>
</evidence>
<dbReference type="PANTHER" id="PTHR30055:SF238">
    <property type="entry name" value="MYCOFACTOCIN BIOSYNTHESIS TRANSCRIPTIONAL REGULATOR MFTR-RELATED"/>
    <property type="match status" value="1"/>
</dbReference>
<dbReference type="AlphaFoldDB" id="A0A7S8RHV3"/>
<evidence type="ECO:0000256" key="1">
    <source>
        <dbReference type="ARBA" id="ARBA00023015"/>
    </source>
</evidence>
<keyword evidence="3" id="KW-0804">Transcription</keyword>
<dbReference type="GO" id="GO:0003700">
    <property type="term" value="F:DNA-binding transcription factor activity"/>
    <property type="evidence" value="ECO:0007669"/>
    <property type="project" value="TreeGrafter"/>
</dbReference>
<keyword evidence="1" id="KW-0805">Transcription regulation</keyword>
<reference evidence="6 7" key="1">
    <citation type="submission" date="2020-11" db="EMBL/GenBank/DDBJ databases">
        <title>Amino acid is mineralized and recycled by bacteria in oceanic microbiome.</title>
        <authorList>
            <person name="Zheng L.Y."/>
        </authorList>
    </citation>
    <scope>NUCLEOTIDE SEQUENCE [LARGE SCALE GENOMIC DNA]</scope>
    <source>
        <strain evidence="6 7">A32-1</strain>
    </source>
</reference>
<evidence type="ECO:0000259" key="5">
    <source>
        <dbReference type="PROSITE" id="PS50977"/>
    </source>
</evidence>
<dbReference type="PRINTS" id="PR00455">
    <property type="entry name" value="HTHTETR"/>
</dbReference>
<dbReference type="EMBL" id="CP064760">
    <property type="protein sequence ID" value="QPE04787.1"/>
    <property type="molecule type" value="Genomic_DNA"/>
</dbReference>
<dbReference type="InterPro" id="IPR009057">
    <property type="entry name" value="Homeodomain-like_sf"/>
</dbReference>
<evidence type="ECO:0000313" key="7">
    <source>
        <dbReference type="Proteomes" id="UP000594480"/>
    </source>
</evidence>
<organism evidence="6 7">
    <name type="scientific">Microbacterium schleiferi</name>
    <dbReference type="NCBI Taxonomy" id="69362"/>
    <lineage>
        <taxon>Bacteria</taxon>
        <taxon>Bacillati</taxon>
        <taxon>Actinomycetota</taxon>
        <taxon>Actinomycetes</taxon>
        <taxon>Micrococcales</taxon>
        <taxon>Microbacteriaceae</taxon>
        <taxon>Microbacterium</taxon>
    </lineage>
</organism>
<dbReference type="KEGG" id="msf:IT882_01135"/>
<dbReference type="GO" id="GO:0000976">
    <property type="term" value="F:transcription cis-regulatory region binding"/>
    <property type="evidence" value="ECO:0007669"/>
    <property type="project" value="TreeGrafter"/>
</dbReference>
<protein>
    <submittedName>
        <fullName evidence="6">Mycofactocin system transcriptional regulator</fullName>
    </submittedName>
</protein>
<evidence type="ECO:0000256" key="4">
    <source>
        <dbReference type="PROSITE-ProRule" id="PRU00335"/>
    </source>
</evidence>
<dbReference type="PROSITE" id="PS50977">
    <property type="entry name" value="HTH_TETR_2"/>
    <property type="match status" value="1"/>
</dbReference>
<dbReference type="InterPro" id="IPR050109">
    <property type="entry name" value="HTH-type_TetR-like_transc_reg"/>
</dbReference>
<dbReference type="Pfam" id="PF00440">
    <property type="entry name" value="TetR_N"/>
    <property type="match status" value="1"/>
</dbReference>
<dbReference type="InterPro" id="IPR041347">
    <property type="entry name" value="MftR_C"/>
</dbReference>
<dbReference type="InterPro" id="IPR001647">
    <property type="entry name" value="HTH_TetR"/>
</dbReference>
<keyword evidence="2 4" id="KW-0238">DNA-binding</keyword>
<dbReference type="PROSITE" id="PS01081">
    <property type="entry name" value="HTH_TETR_1"/>
    <property type="match status" value="1"/>
</dbReference>